<comment type="catalytic activity">
    <reaction evidence="8">
        <text>a uridine in tRNA = a pseudouridine in tRNA</text>
        <dbReference type="Rhea" id="RHEA:54572"/>
        <dbReference type="Rhea" id="RHEA-COMP:13339"/>
        <dbReference type="Rhea" id="RHEA-COMP:13934"/>
        <dbReference type="ChEBI" id="CHEBI:65314"/>
        <dbReference type="ChEBI" id="CHEBI:65315"/>
    </reaction>
</comment>
<comment type="subunit">
    <text evidence="11">Monomer. Forms a complex with RARG and the SRA1 RNA in the nucleus.</text>
</comment>
<evidence type="ECO:0000313" key="23">
    <source>
        <dbReference type="EMBL" id="VDN81381.1"/>
    </source>
</evidence>
<feature type="domain" description="RRM" evidence="22">
    <location>
        <begin position="115"/>
        <end position="211"/>
    </location>
</feature>
<evidence type="ECO:0000256" key="11">
    <source>
        <dbReference type="ARBA" id="ARBA00064589"/>
    </source>
</evidence>
<keyword evidence="4" id="KW-0507">mRNA processing</keyword>
<evidence type="ECO:0000256" key="2">
    <source>
        <dbReference type="ARBA" id="ARBA00004123"/>
    </source>
</evidence>
<evidence type="ECO:0000259" key="22">
    <source>
        <dbReference type="PROSITE" id="PS50102"/>
    </source>
</evidence>
<feature type="active site" description="Nucleophile" evidence="18">
    <location>
        <position position="786"/>
    </location>
</feature>
<dbReference type="CDD" id="cd12254">
    <property type="entry name" value="RRM_hnRNPH_ESRPs_RBM12_like"/>
    <property type="match status" value="1"/>
</dbReference>
<dbReference type="GO" id="GO:0006397">
    <property type="term" value="P:mRNA processing"/>
    <property type="evidence" value="ECO:0007669"/>
    <property type="project" value="UniProtKB-KW"/>
</dbReference>
<dbReference type="PROSITE" id="PS50102">
    <property type="entry name" value="RRM"/>
    <property type="match status" value="1"/>
</dbReference>
<dbReference type="GO" id="GO:1990481">
    <property type="term" value="P:mRNA pseudouridine synthesis"/>
    <property type="evidence" value="ECO:0007669"/>
    <property type="project" value="TreeGrafter"/>
</dbReference>
<dbReference type="Pfam" id="PF00076">
    <property type="entry name" value="RRM_1"/>
    <property type="match status" value="1"/>
</dbReference>
<dbReference type="GO" id="GO:0031119">
    <property type="term" value="P:tRNA pseudouridine synthesis"/>
    <property type="evidence" value="ECO:0007669"/>
    <property type="project" value="InterPro"/>
</dbReference>
<evidence type="ECO:0000256" key="20">
    <source>
        <dbReference type="PROSITE-ProRule" id="PRU00176"/>
    </source>
</evidence>
<evidence type="ECO:0000256" key="10">
    <source>
        <dbReference type="ARBA" id="ARBA00053709"/>
    </source>
</evidence>
<keyword evidence="6" id="KW-0413">Isomerase</keyword>
<dbReference type="InterPro" id="IPR041708">
    <property type="entry name" value="PUS1/PUS2-like"/>
</dbReference>
<dbReference type="InterPro" id="IPR000504">
    <property type="entry name" value="RRM_dom"/>
</dbReference>
<dbReference type="EMBL" id="UZAD01000008">
    <property type="protein sequence ID" value="VDN81381.1"/>
    <property type="molecule type" value="Genomic_DNA"/>
</dbReference>
<dbReference type="InterPro" id="IPR020095">
    <property type="entry name" value="PsdUridine_synth_TruA_C"/>
</dbReference>
<dbReference type="Gene3D" id="3.30.70.660">
    <property type="entry name" value="Pseudouridine synthase I, catalytic domain, C-terminal subdomain"/>
    <property type="match status" value="1"/>
</dbReference>
<evidence type="ECO:0000313" key="25">
    <source>
        <dbReference type="WBParaSite" id="BPAG_0000019401-mRNA-1"/>
    </source>
</evidence>
<evidence type="ECO:0000256" key="13">
    <source>
        <dbReference type="ARBA" id="ARBA00068582"/>
    </source>
</evidence>
<comment type="function">
    <text evidence="10">Pseudouridylate synthase that catalyzes pseudouridylation of tRNAs and mRNAs. Acts on positions 27/28 in the anticodon stem and also positions 34 and 36 in the anticodon of an intron containing tRNA. Also catalyzes pseudouridylation of mRNAs: mediates pseudouridylation of mRNAs with the consensus sequence 5'-UGUAG-3'. Acts as a regulator of pre-mRNA splicing by mediating pseudouridylation of pre-mRNAs at locations associated with alternatively spliced regions. Pseudouridylation of pre-mRNAs near splice sites directly regulates mRNA splicing and mRNA 3'-end processing. Involved in regulation of nuclear receptor activity through pseudouridylation of SRA1 mRNA.</text>
</comment>
<accession>A0A158PPU4</accession>
<evidence type="ECO:0000256" key="19">
    <source>
        <dbReference type="PIRSR" id="PIRSR641708-2"/>
    </source>
</evidence>
<reference evidence="25" key="1">
    <citation type="submission" date="2016-04" db="UniProtKB">
        <authorList>
            <consortium name="WormBaseParasite"/>
        </authorList>
    </citation>
    <scope>IDENTIFICATION</scope>
</reference>
<proteinExistence type="inferred from homology"/>
<evidence type="ECO:0000256" key="1">
    <source>
        <dbReference type="ARBA" id="ARBA00001166"/>
    </source>
</evidence>
<dbReference type="PANTHER" id="PTHR11142:SF4">
    <property type="entry name" value="PSEUDOURIDYLATE SYNTHASE 1 HOMOLOG"/>
    <property type="match status" value="1"/>
</dbReference>
<dbReference type="SUPFAM" id="SSF54928">
    <property type="entry name" value="RNA-binding domain, RBD"/>
    <property type="match status" value="3"/>
</dbReference>
<evidence type="ECO:0000256" key="8">
    <source>
        <dbReference type="ARBA" id="ARBA00036943"/>
    </source>
</evidence>
<organism evidence="25">
    <name type="scientific">Brugia pahangi</name>
    <name type="common">Filarial nematode worm</name>
    <dbReference type="NCBI Taxonomy" id="6280"/>
    <lineage>
        <taxon>Eukaryota</taxon>
        <taxon>Metazoa</taxon>
        <taxon>Ecdysozoa</taxon>
        <taxon>Nematoda</taxon>
        <taxon>Chromadorea</taxon>
        <taxon>Rhabditida</taxon>
        <taxon>Spirurina</taxon>
        <taxon>Spiruromorpha</taxon>
        <taxon>Filarioidea</taxon>
        <taxon>Onchocercidae</taxon>
        <taxon>Brugia</taxon>
    </lineage>
</organism>
<dbReference type="GO" id="GO:0005634">
    <property type="term" value="C:nucleus"/>
    <property type="evidence" value="ECO:0007669"/>
    <property type="project" value="UniProtKB-SubCell"/>
</dbReference>
<evidence type="ECO:0000256" key="12">
    <source>
        <dbReference type="ARBA" id="ARBA00066509"/>
    </source>
</evidence>
<dbReference type="AlphaFoldDB" id="A0A158PPU4"/>
<evidence type="ECO:0000256" key="9">
    <source>
        <dbReference type="ARBA" id="ARBA00052184"/>
    </source>
</evidence>
<dbReference type="FunFam" id="3.30.70.660:FF:000002">
    <property type="entry name" value="tRNA pseudouridine synthase"/>
    <property type="match status" value="1"/>
</dbReference>
<comment type="catalytic activity">
    <reaction evidence="9">
        <text>uridine(38/39/40) in tRNA = pseudouridine(38/39/40) in tRNA</text>
        <dbReference type="Rhea" id="RHEA:22376"/>
        <dbReference type="Rhea" id="RHEA-COMP:10085"/>
        <dbReference type="Rhea" id="RHEA-COMP:10087"/>
        <dbReference type="ChEBI" id="CHEBI:65314"/>
        <dbReference type="ChEBI" id="CHEBI:65315"/>
        <dbReference type="EC" id="5.4.99.12"/>
    </reaction>
</comment>
<sequence>MNPDTNYIRLRGLPFAAKEQDKSILGFFDAFFFFGLNAKSITFTLTSNGRASGECYVELDDQEAVKEAQKLDRNEINGRYIEVFSVSDAELLMMIRHGVIKGSGGDADSRYASNFVVRLRGLPYSATIDDIKEFFSGLEVADAVIDKEPGGRPSGEAFVRLATKEYAELALERSKNYMGSRKESEVFLICGIRAASNNGYFRYVEVFRSSADEMDNSYYAARGIPPPTSGPVPLRGISPTLDFRFRDRYADYGRYGGPIRLSSLHPRPSPYDRPYYDRDRYYRYGARYDPEFDEAMYDPTVKVFMREFFRPLNCVEIKLGYNEERRLSGDALVTFSTMAEAREALSRNKNNMGTRIKKRKHTRISKDIKITKEESNEEGESNDYAALCKQIRTQVKRNFKEFRRLKKEKTLQENTENMLKEETNVKDFRTRNGVEKKRNRRSGWSRATSTKQVRVEQGLFGKTKEHSLNRVCTTETSMKMKNLQGEVSGRYVMKLKEICAANGILEMVLGSEMVKMNSEKAVQANNEKCAERESVAGPSSTTEWDNQAQVWSMSLVTALLAKFSDAISCNCNCEVKLYTEYKVALSITLLSLIGHSCGERQKYIELFPATNIPHPIKTVTFRTVSGAPTRLTAAPRPLYSSFAEDEEAAYASGVGGQQYYNDQYEGRQSKYGRDWGLMLRNVSVCVRNVLRKVKQVKDKWMDVSLLAPTDSAGDIDEPVRKSRRKEYSYALLLAYQGKKYNGMQVQKDFPTIEGELFKAMAKCGYICENDVFSPVRFAFQRAARTDRSVSAARQMCSMRLAPENHEYFLKTATDKLNAHLPEEIRVLGVRRATRSFKAHKNCDKRTYSYTLPTYAFARADELTTSGFRMSETSIAELNDLLALTYEDRSSMRYIHDFKCGPTQLVEDEVRGDMVEFITLYITGQSFMLHQIRKMIGMTVATFRGLCGKTEVANTFLSERMDVPKAPGLGLVLDKVHYERYDKWHEKTHQTLNNWGEEIETKADEFRQFYIISEIYRQELATQSMFLWLTTLIRHDITIPKITRESRERSPLGLASDHAYHANEKLKEKNQILNGSKRRDDVVVELMKKDSNSNSEGNCTNSAAVLSSCPKRMGSPDTSATSFL</sequence>
<evidence type="ECO:0000256" key="14">
    <source>
        <dbReference type="ARBA" id="ARBA00075153"/>
    </source>
</evidence>
<dbReference type="Proteomes" id="UP000278627">
    <property type="component" value="Unassembled WGS sequence"/>
</dbReference>
<feature type="region of interest" description="Disordered" evidence="21">
    <location>
        <begin position="1087"/>
        <end position="1123"/>
    </location>
</feature>
<keyword evidence="7" id="KW-0539">Nucleus</keyword>
<dbReference type="GO" id="GO:0003723">
    <property type="term" value="F:RNA binding"/>
    <property type="evidence" value="ECO:0007669"/>
    <property type="project" value="UniProtKB-UniRule"/>
</dbReference>
<evidence type="ECO:0000256" key="18">
    <source>
        <dbReference type="PIRSR" id="PIRSR641708-1"/>
    </source>
</evidence>
<protein>
    <recommendedName>
        <fullName evidence="13">Pseudouridylate synthase 1 homolog</fullName>
        <ecNumber evidence="12">5.4.99.12</ecNumber>
    </recommendedName>
    <alternativeName>
        <fullName evidence="14">tRNA pseudouridine synthase 1</fullName>
    </alternativeName>
    <alternativeName>
        <fullName evidence="17">tRNA pseudouridine(38-40) synthase</fullName>
    </alternativeName>
    <alternativeName>
        <fullName evidence="15">tRNA pseudouridylate synthase I</fullName>
    </alternativeName>
    <alternativeName>
        <fullName evidence="16">tRNA-uridine isomerase I</fullName>
    </alternativeName>
</protein>
<dbReference type="WBParaSite" id="BPAG_0000019401-mRNA-1">
    <property type="protein sequence ID" value="BPAG_0000019401-mRNA-1"/>
    <property type="gene ID" value="BPAG_0000019401"/>
</dbReference>
<evidence type="ECO:0000256" key="21">
    <source>
        <dbReference type="SAM" id="MobiDB-lite"/>
    </source>
</evidence>
<gene>
    <name evidence="23" type="ORF">BPAG_LOCUS195</name>
</gene>
<dbReference type="InterPro" id="IPR001406">
    <property type="entry name" value="PsdUridine_synth_TruA"/>
</dbReference>
<evidence type="ECO:0000256" key="17">
    <source>
        <dbReference type="ARBA" id="ARBA00081344"/>
    </source>
</evidence>
<evidence type="ECO:0000313" key="24">
    <source>
        <dbReference type="Proteomes" id="UP000278627"/>
    </source>
</evidence>
<evidence type="ECO:0000256" key="4">
    <source>
        <dbReference type="ARBA" id="ARBA00022664"/>
    </source>
</evidence>
<dbReference type="PANTHER" id="PTHR11142">
    <property type="entry name" value="PSEUDOURIDYLATE SYNTHASE"/>
    <property type="match status" value="1"/>
</dbReference>
<comment type="catalytic activity">
    <reaction evidence="1">
        <text>a uridine in mRNA = a pseudouridine in mRNA</text>
        <dbReference type="Rhea" id="RHEA:56644"/>
        <dbReference type="Rhea" id="RHEA-COMP:14658"/>
        <dbReference type="Rhea" id="RHEA-COMP:14659"/>
        <dbReference type="ChEBI" id="CHEBI:65314"/>
        <dbReference type="ChEBI" id="CHEBI:65315"/>
    </reaction>
</comment>
<keyword evidence="5" id="KW-0819">tRNA processing</keyword>
<dbReference type="EC" id="5.4.99.12" evidence="12"/>
<dbReference type="InterPro" id="IPR020094">
    <property type="entry name" value="TruA/RsuA/RluB/E/F_N"/>
</dbReference>
<keyword evidence="24" id="KW-1185">Reference proteome</keyword>
<name>A0A158PPU4_BRUPA</name>
<comment type="subcellular location">
    <subcellularLocation>
        <location evidence="2">Nucleus</location>
    </subcellularLocation>
</comment>
<evidence type="ECO:0000256" key="7">
    <source>
        <dbReference type="ARBA" id="ARBA00023242"/>
    </source>
</evidence>
<reference evidence="23 24" key="2">
    <citation type="submission" date="2018-11" db="EMBL/GenBank/DDBJ databases">
        <authorList>
            <consortium name="Pathogen Informatics"/>
        </authorList>
    </citation>
    <scope>NUCLEOTIDE SEQUENCE [LARGE SCALE GENOMIC DNA]</scope>
</reference>
<feature type="compositionally biased region" description="Polar residues" evidence="21">
    <location>
        <begin position="1091"/>
        <end position="1104"/>
    </location>
</feature>
<dbReference type="Gene3D" id="3.30.70.580">
    <property type="entry name" value="Pseudouridine synthase I, catalytic domain, N-terminal subdomain"/>
    <property type="match status" value="1"/>
</dbReference>
<dbReference type="GO" id="GO:0160147">
    <property type="term" value="F:tRNA pseudouridine(38-40) synthase activity"/>
    <property type="evidence" value="ECO:0007669"/>
    <property type="project" value="UniProtKB-EC"/>
</dbReference>
<evidence type="ECO:0000256" key="6">
    <source>
        <dbReference type="ARBA" id="ARBA00023235"/>
    </source>
</evidence>
<evidence type="ECO:0000256" key="16">
    <source>
        <dbReference type="ARBA" id="ARBA00080849"/>
    </source>
</evidence>
<dbReference type="Gene3D" id="3.30.70.330">
    <property type="match status" value="3"/>
</dbReference>
<dbReference type="SMART" id="SM00360">
    <property type="entry name" value="RRM"/>
    <property type="match status" value="2"/>
</dbReference>
<evidence type="ECO:0000256" key="15">
    <source>
        <dbReference type="ARBA" id="ARBA00079087"/>
    </source>
</evidence>
<dbReference type="STRING" id="6280.A0A158PPU4"/>
<dbReference type="InterPro" id="IPR012677">
    <property type="entry name" value="Nucleotide-bd_a/b_plait_sf"/>
</dbReference>
<comment type="similarity">
    <text evidence="3">Belongs to the tRNA pseudouridine synthase TruA family.</text>
</comment>
<dbReference type="InterPro" id="IPR035979">
    <property type="entry name" value="RBD_domain_sf"/>
</dbReference>
<evidence type="ECO:0000256" key="5">
    <source>
        <dbReference type="ARBA" id="ARBA00022694"/>
    </source>
</evidence>
<dbReference type="InterPro" id="IPR020103">
    <property type="entry name" value="PsdUridine_synth_cat_dom_sf"/>
</dbReference>
<keyword evidence="20" id="KW-0694">RNA-binding</keyword>
<evidence type="ECO:0000256" key="3">
    <source>
        <dbReference type="ARBA" id="ARBA00009375"/>
    </source>
</evidence>
<dbReference type="FunFam" id="3.30.70.580:FF:000002">
    <property type="entry name" value="tRNA pseudouridine synthase"/>
    <property type="match status" value="1"/>
</dbReference>
<dbReference type="SUPFAM" id="SSF55120">
    <property type="entry name" value="Pseudouridine synthase"/>
    <property type="match status" value="1"/>
</dbReference>
<dbReference type="CDD" id="cd02568">
    <property type="entry name" value="PseudoU_synth_PUS1_PUS2"/>
    <property type="match status" value="1"/>
</dbReference>
<feature type="binding site" evidence="19">
    <location>
        <position position="847"/>
    </location>
    <ligand>
        <name>substrate</name>
    </ligand>
</feature>